<organism evidence="3 4">
    <name type="scientific">Bifidobacterium pseudocatenulatum</name>
    <dbReference type="NCBI Taxonomy" id="28026"/>
    <lineage>
        <taxon>Bacteria</taxon>
        <taxon>Bacillati</taxon>
        <taxon>Actinomycetota</taxon>
        <taxon>Actinomycetes</taxon>
        <taxon>Bifidobacteriales</taxon>
        <taxon>Bifidobacteriaceae</taxon>
        <taxon>Bifidobacterium</taxon>
    </lineage>
</organism>
<evidence type="ECO:0000313" key="4">
    <source>
        <dbReference type="Proteomes" id="UP001197735"/>
    </source>
</evidence>
<gene>
    <name evidence="3" type="ORF">KZP06_05660</name>
</gene>
<dbReference type="RefSeq" id="WP_226589847.1">
    <property type="nucleotide sequence ID" value="NZ_JAHXEI010000002.1"/>
</dbReference>
<feature type="compositionally biased region" description="Basic and acidic residues" evidence="1">
    <location>
        <begin position="57"/>
        <end position="68"/>
    </location>
</feature>
<keyword evidence="2" id="KW-1133">Transmembrane helix</keyword>
<accession>A0AAW4TUQ4</accession>
<protein>
    <submittedName>
        <fullName evidence="3">Uncharacterized protein</fullName>
    </submittedName>
</protein>
<feature type="region of interest" description="Disordered" evidence="1">
    <location>
        <begin position="21"/>
        <end position="40"/>
    </location>
</feature>
<keyword evidence="2" id="KW-0472">Membrane</keyword>
<feature type="compositionally biased region" description="Basic residues" evidence="1">
    <location>
        <begin position="69"/>
        <end position="80"/>
    </location>
</feature>
<feature type="transmembrane region" description="Helical" evidence="2">
    <location>
        <begin position="122"/>
        <end position="143"/>
    </location>
</feature>
<evidence type="ECO:0000256" key="2">
    <source>
        <dbReference type="SAM" id="Phobius"/>
    </source>
</evidence>
<feature type="region of interest" description="Disordered" evidence="1">
    <location>
        <begin position="53"/>
        <end position="108"/>
    </location>
</feature>
<feature type="compositionally biased region" description="Basic and acidic residues" evidence="1">
    <location>
        <begin position="21"/>
        <end position="37"/>
    </location>
</feature>
<dbReference type="Proteomes" id="UP001197735">
    <property type="component" value="Unassembled WGS sequence"/>
</dbReference>
<keyword evidence="2" id="KW-0812">Transmembrane</keyword>
<evidence type="ECO:0000313" key="3">
    <source>
        <dbReference type="EMBL" id="MCB4880211.1"/>
    </source>
</evidence>
<name>A0AAW4TUQ4_BIFPS</name>
<reference evidence="3" key="1">
    <citation type="submission" date="2021-07" db="EMBL/GenBank/DDBJ databases">
        <title>Xylan utilisation by Bifidobacterium pseudocatenulatum.</title>
        <authorList>
            <person name="Watanabe Y."/>
        </authorList>
    </citation>
    <scope>NUCLEOTIDE SEQUENCE</scope>
    <source>
        <strain evidence="3">YIT12824</strain>
    </source>
</reference>
<dbReference type="AlphaFoldDB" id="A0AAW4TUQ4"/>
<comment type="caution">
    <text evidence="3">The sequence shown here is derived from an EMBL/GenBank/DDBJ whole genome shotgun (WGS) entry which is preliminary data.</text>
</comment>
<feature type="compositionally biased region" description="Basic and acidic residues" evidence="1">
    <location>
        <begin position="81"/>
        <end position="90"/>
    </location>
</feature>
<evidence type="ECO:0000256" key="1">
    <source>
        <dbReference type="SAM" id="MobiDB-lite"/>
    </source>
</evidence>
<proteinExistence type="predicted"/>
<sequence length="325" mass="36618">MLGEVVFLILARRTEKQIEQLQREGEQVQHEGDEQHGHRQPLAGVSTHKIAYKIHGKPPDIGKGERKRMVQKRRKPPKKRNSTEEREPSDGSKAPNHADTAKSIGGSPRTEWMKRWECAMEVIGLFANVATIVAIVLTGYQIVVGNWQFDRSGPDYTWFMLDRMEPNVKIEADGMSTQSTFAMVLANSGRTEDTVISLSRDTKHAESMRICMPEFDRKGGYKAGSAVLNDKGSFSLAPGESKLLFVVAPRTSMTLTGQTDKDEEYRSESFEITGNLTVYSASGKTWPAKELHPDQRVIRHYEDLSGFRQAKRDCMSLVNKDMEVK</sequence>
<dbReference type="EMBL" id="JAHXEI010000002">
    <property type="protein sequence ID" value="MCB4880211.1"/>
    <property type="molecule type" value="Genomic_DNA"/>
</dbReference>